<dbReference type="Pfam" id="PF08240">
    <property type="entry name" value="ADH_N"/>
    <property type="match status" value="1"/>
</dbReference>
<dbReference type="AlphaFoldDB" id="A0A518E4I6"/>
<dbReference type="KEGG" id="lcre:Pla8534_69110"/>
<dbReference type="InterPro" id="IPR011032">
    <property type="entry name" value="GroES-like_sf"/>
</dbReference>
<dbReference type="SUPFAM" id="SSF50129">
    <property type="entry name" value="GroES-like"/>
    <property type="match status" value="1"/>
</dbReference>
<keyword evidence="2" id="KW-0479">Metal-binding</keyword>
<keyword evidence="2" id="KW-0560">Oxidoreductase</keyword>
<reference evidence="4 5" key="1">
    <citation type="submission" date="2019-02" db="EMBL/GenBank/DDBJ databases">
        <title>Deep-cultivation of Planctomycetes and their phenomic and genomic characterization uncovers novel biology.</title>
        <authorList>
            <person name="Wiegand S."/>
            <person name="Jogler M."/>
            <person name="Boedeker C."/>
            <person name="Pinto D."/>
            <person name="Vollmers J."/>
            <person name="Rivas-Marin E."/>
            <person name="Kohn T."/>
            <person name="Peeters S.H."/>
            <person name="Heuer A."/>
            <person name="Rast P."/>
            <person name="Oberbeckmann S."/>
            <person name="Bunk B."/>
            <person name="Jeske O."/>
            <person name="Meyerdierks A."/>
            <person name="Storesund J.E."/>
            <person name="Kallscheuer N."/>
            <person name="Luecker S."/>
            <person name="Lage O.M."/>
            <person name="Pohl T."/>
            <person name="Merkel B.J."/>
            <person name="Hornburger P."/>
            <person name="Mueller R.-W."/>
            <person name="Bruemmer F."/>
            <person name="Labrenz M."/>
            <person name="Spormann A.M."/>
            <person name="Op den Camp H."/>
            <person name="Overmann J."/>
            <person name="Amann R."/>
            <person name="Jetten M.S.M."/>
            <person name="Mascher T."/>
            <person name="Medema M.H."/>
            <person name="Devos D.P."/>
            <person name="Kaster A.-K."/>
            <person name="Ovreas L."/>
            <person name="Rohde M."/>
            <person name="Galperin M.Y."/>
            <person name="Jogler C."/>
        </authorList>
    </citation>
    <scope>NUCLEOTIDE SEQUENCE [LARGE SCALE GENOMIC DNA]</scope>
    <source>
        <strain evidence="4 5">Pla85_3_4</strain>
    </source>
</reference>
<gene>
    <name evidence="4" type="ORF">Pla8534_69110</name>
</gene>
<evidence type="ECO:0000313" key="4">
    <source>
        <dbReference type="EMBL" id="QDU99000.1"/>
    </source>
</evidence>
<dbReference type="Gene3D" id="3.90.180.10">
    <property type="entry name" value="Medium-chain alcohol dehydrogenases, catalytic domain"/>
    <property type="match status" value="1"/>
</dbReference>
<dbReference type="GO" id="GO:0016491">
    <property type="term" value="F:oxidoreductase activity"/>
    <property type="evidence" value="ECO:0007669"/>
    <property type="project" value="UniProtKB-KW"/>
</dbReference>
<dbReference type="Proteomes" id="UP000317648">
    <property type="component" value="Chromosome"/>
</dbReference>
<keyword evidence="5" id="KW-1185">Reference proteome</keyword>
<dbReference type="SUPFAM" id="SSF51735">
    <property type="entry name" value="NAD(P)-binding Rossmann-fold domains"/>
    <property type="match status" value="1"/>
</dbReference>
<protein>
    <recommendedName>
        <fullName evidence="2">Zinc-type alcohol dehydrogenase-like protein</fullName>
    </recommendedName>
</protein>
<dbReference type="InterPro" id="IPR020843">
    <property type="entry name" value="ER"/>
</dbReference>
<dbReference type="Pfam" id="PF13602">
    <property type="entry name" value="ADH_zinc_N_2"/>
    <property type="match status" value="1"/>
</dbReference>
<evidence type="ECO:0000256" key="1">
    <source>
        <dbReference type="ARBA" id="ARBA00022857"/>
    </source>
</evidence>
<dbReference type="GO" id="GO:0008270">
    <property type="term" value="F:zinc ion binding"/>
    <property type="evidence" value="ECO:0007669"/>
    <property type="project" value="InterPro"/>
</dbReference>
<keyword evidence="1" id="KW-0521">NADP</keyword>
<evidence type="ECO:0000256" key="2">
    <source>
        <dbReference type="RuleBase" id="RU364000"/>
    </source>
</evidence>
<proteinExistence type="inferred from homology"/>
<organism evidence="4 5">
    <name type="scientific">Lignipirellula cremea</name>
    <dbReference type="NCBI Taxonomy" id="2528010"/>
    <lineage>
        <taxon>Bacteria</taxon>
        <taxon>Pseudomonadati</taxon>
        <taxon>Planctomycetota</taxon>
        <taxon>Planctomycetia</taxon>
        <taxon>Pirellulales</taxon>
        <taxon>Pirellulaceae</taxon>
        <taxon>Lignipirellula</taxon>
    </lineage>
</organism>
<evidence type="ECO:0000259" key="3">
    <source>
        <dbReference type="SMART" id="SM00829"/>
    </source>
</evidence>
<dbReference type="CDD" id="cd08252">
    <property type="entry name" value="AL_MDR"/>
    <property type="match status" value="1"/>
</dbReference>
<dbReference type="InterPro" id="IPR013154">
    <property type="entry name" value="ADH-like_N"/>
</dbReference>
<dbReference type="InterPro" id="IPR036291">
    <property type="entry name" value="NAD(P)-bd_dom_sf"/>
</dbReference>
<feature type="domain" description="Enoyl reductase (ER)" evidence="3">
    <location>
        <begin position="29"/>
        <end position="347"/>
    </location>
</feature>
<comment type="similarity">
    <text evidence="2">Belongs to the zinc-containing alcohol dehydrogenase family. Quinone oxidoreductase subfamily.</text>
</comment>
<dbReference type="InterPro" id="IPR014182">
    <property type="entry name" value="ADH_Zn_typ-1"/>
</dbReference>
<dbReference type="Gene3D" id="3.40.50.720">
    <property type="entry name" value="NAD(P)-binding Rossmann-like Domain"/>
    <property type="match status" value="1"/>
</dbReference>
<dbReference type="PANTHER" id="PTHR44154:SF1">
    <property type="entry name" value="QUINONE OXIDOREDUCTASE"/>
    <property type="match status" value="1"/>
</dbReference>
<accession>A0A518E4I6</accession>
<evidence type="ECO:0000313" key="5">
    <source>
        <dbReference type="Proteomes" id="UP000317648"/>
    </source>
</evidence>
<sequence length="350" mass="37853">MTHDNTQYTREQQMKAIAYQTAGPIDREDALQDITLEKPEATGRDLLVKINAVSVNPVDAKLRNHAAPENGGWRVLGFDAAGVVEDVGPDATDFRPGDAVFYAGSIARPGTNSEYHLVDERIVGRKPSTLTDAEAAALPLTAITAWEMLFERLEVKRPTRQGAGVILVVGGAGGVGSITIQLLRALTDLTVIASASRQETQDWVRECGAQHVVDHRQPMAPQVAALGIGAPGFVFSTTHSDAHLQDLVELMAPQGRFGLIDDPKALNPLLLKRKAISMHWELMFTRSLFDTPDMAEQGKLLNEVAALVDVGRVRSTLTEVAGKIDATALRKAHARIESTTSRGKIVLEGF</sequence>
<dbReference type="PANTHER" id="PTHR44154">
    <property type="entry name" value="QUINONE OXIDOREDUCTASE"/>
    <property type="match status" value="1"/>
</dbReference>
<name>A0A518E4I6_9BACT</name>
<dbReference type="RefSeq" id="WP_231756473.1">
    <property type="nucleotide sequence ID" value="NZ_CP036433.1"/>
</dbReference>
<keyword evidence="2" id="KW-0862">Zinc</keyword>
<dbReference type="SMART" id="SM00829">
    <property type="entry name" value="PKS_ER"/>
    <property type="match status" value="1"/>
</dbReference>
<dbReference type="InterPro" id="IPR051603">
    <property type="entry name" value="Zinc-ADH_QOR/CCCR"/>
</dbReference>
<dbReference type="NCBIfam" id="TIGR02817">
    <property type="entry name" value="adh_fam_1"/>
    <property type="match status" value="1"/>
</dbReference>
<dbReference type="EMBL" id="CP036433">
    <property type="protein sequence ID" value="QDU99000.1"/>
    <property type="molecule type" value="Genomic_DNA"/>
</dbReference>